<dbReference type="Pfam" id="PF00072">
    <property type="entry name" value="Response_reg"/>
    <property type="match status" value="1"/>
</dbReference>
<dbReference type="GO" id="GO:0000156">
    <property type="term" value="F:phosphorelay response regulator activity"/>
    <property type="evidence" value="ECO:0007669"/>
    <property type="project" value="InterPro"/>
</dbReference>
<dbReference type="STRING" id="411463.EUBVEN_01699"/>
<evidence type="ECO:0000259" key="4">
    <source>
        <dbReference type="PROSITE" id="PS50110"/>
    </source>
</evidence>
<dbReference type="PROSITE" id="PS50930">
    <property type="entry name" value="HTH_LYTTR"/>
    <property type="match status" value="1"/>
</dbReference>
<organism evidence="6 7">
    <name type="scientific">Eubacterium ventriosum ATCC 27560</name>
    <dbReference type="NCBI Taxonomy" id="411463"/>
    <lineage>
        <taxon>Bacteria</taxon>
        <taxon>Bacillati</taxon>
        <taxon>Bacillota</taxon>
        <taxon>Clostridia</taxon>
        <taxon>Eubacteriales</taxon>
        <taxon>Eubacteriaceae</taxon>
        <taxon>Eubacterium</taxon>
    </lineage>
</organism>
<dbReference type="Pfam" id="PF04397">
    <property type="entry name" value="LytTR"/>
    <property type="match status" value="1"/>
</dbReference>
<dbReference type="PANTHER" id="PTHR37299">
    <property type="entry name" value="TRANSCRIPTIONAL REGULATOR-RELATED"/>
    <property type="match status" value="1"/>
</dbReference>
<dbReference type="PANTHER" id="PTHR37299:SF1">
    <property type="entry name" value="STAGE 0 SPORULATION PROTEIN A HOMOLOG"/>
    <property type="match status" value="1"/>
</dbReference>
<dbReference type="PROSITE" id="PS50110">
    <property type="entry name" value="RESPONSE_REGULATORY"/>
    <property type="match status" value="1"/>
</dbReference>
<evidence type="ECO:0000313" key="6">
    <source>
        <dbReference type="EMBL" id="EDM50919.1"/>
    </source>
</evidence>
<accession>A5Z7L2</accession>
<evidence type="ECO:0000256" key="3">
    <source>
        <dbReference type="PROSITE-ProRule" id="PRU00169"/>
    </source>
</evidence>
<dbReference type="EMBL" id="AAVL02000035">
    <property type="protein sequence ID" value="EDM50919.1"/>
    <property type="molecule type" value="Genomic_DNA"/>
</dbReference>
<reference evidence="6 7" key="2">
    <citation type="submission" date="2007-04" db="EMBL/GenBank/DDBJ databases">
        <title>Draft genome sequence of Eubacterium ventriosum (ATCC 27560).</title>
        <authorList>
            <person name="Sudarsanam P."/>
            <person name="Ley R."/>
            <person name="Guruge J."/>
            <person name="Turnbaugh P.J."/>
            <person name="Mahowald M."/>
            <person name="Liep D."/>
            <person name="Gordon J."/>
        </authorList>
    </citation>
    <scope>NUCLEOTIDE SEQUENCE [LARGE SCALE GENOMIC DNA]</scope>
    <source>
        <strain evidence="6 7">ATCC 27560</strain>
    </source>
</reference>
<dbReference type="InterPro" id="IPR046947">
    <property type="entry name" value="LytR-like"/>
</dbReference>
<dbReference type="Proteomes" id="UP000006000">
    <property type="component" value="Unassembled WGS sequence"/>
</dbReference>
<dbReference type="AlphaFoldDB" id="A5Z7L2"/>
<dbReference type="SMART" id="SM00448">
    <property type="entry name" value="REC"/>
    <property type="match status" value="1"/>
</dbReference>
<dbReference type="Gene3D" id="3.40.50.2300">
    <property type="match status" value="1"/>
</dbReference>
<dbReference type="HOGENOM" id="CLU_000445_14_2_9"/>
<reference evidence="6 7" key="1">
    <citation type="submission" date="2007-03" db="EMBL/GenBank/DDBJ databases">
        <authorList>
            <person name="Fulton L."/>
            <person name="Clifton S."/>
            <person name="Fulton B."/>
            <person name="Xu J."/>
            <person name="Minx P."/>
            <person name="Pepin K.H."/>
            <person name="Johnson M."/>
            <person name="Thiruvilangam P."/>
            <person name="Bhonagiri V."/>
            <person name="Nash W.E."/>
            <person name="Mardis E.R."/>
            <person name="Wilson R.K."/>
        </authorList>
    </citation>
    <scope>NUCLEOTIDE SEQUENCE [LARGE SCALE GENOMIC DNA]</scope>
    <source>
        <strain evidence="6 7">ATCC 27560</strain>
    </source>
</reference>
<protein>
    <recommendedName>
        <fullName evidence="1">Stage 0 sporulation protein A homolog</fullName>
    </recommendedName>
</protein>
<comment type="function">
    <text evidence="2">May play the central regulatory role in sporulation. It may be an element of the effector pathway responsible for the activation of sporulation genes in response to nutritional stress. Spo0A may act in concert with spo0H (a sigma factor) to control the expression of some genes that are critical to the sporulation process.</text>
</comment>
<evidence type="ECO:0000256" key="2">
    <source>
        <dbReference type="ARBA" id="ARBA00024867"/>
    </source>
</evidence>
<dbReference type="InterPro" id="IPR007492">
    <property type="entry name" value="LytTR_DNA-bd_dom"/>
</dbReference>
<proteinExistence type="predicted"/>
<sequence>MINMKGRKMLRLAVCDDDKIVVEQIESYIEQLKELSIVYEVYFSTEEFYGHMFELDFDVYFLDIEIADKSGIELAKKIRQANQYAVIVFITSYSKYVIDVFDVNTFNFILKPLTYEKFKKTICKVSDYIFTSKTNFVFMHNKNQYAIPYHNIIYIEKRKRKAYIYTNSGYVYKCNMTMEQIIERLTTNRFAKINRGCIVNLAMIDEIIREEIHLLNGEILYIARDCKMDIKEKHLNYFRKMI</sequence>
<dbReference type="RefSeq" id="WP_005363133.1">
    <property type="nucleotide sequence ID" value="NZ_DS264285.1"/>
</dbReference>
<comment type="caution">
    <text evidence="6">The sequence shown here is derived from an EMBL/GenBank/DDBJ whole genome shotgun (WGS) entry which is preliminary data.</text>
</comment>
<feature type="domain" description="Response regulatory" evidence="4">
    <location>
        <begin position="11"/>
        <end position="126"/>
    </location>
</feature>
<keyword evidence="6" id="KW-0238">DNA-binding</keyword>
<evidence type="ECO:0000259" key="5">
    <source>
        <dbReference type="PROSITE" id="PS50930"/>
    </source>
</evidence>
<evidence type="ECO:0000256" key="1">
    <source>
        <dbReference type="ARBA" id="ARBA00018672"/>
    </source>
</evidence>
<feature type="domain" description="HTH LytTR-type" evidence="5">
    <location>
        <begin position="136"/>
        <end position="236"/>
    </location>
</feature>
<feature type="modified residue" description="4-aspartylphosphate" evidence="3">
    <location>
        <position position="63"/>
    </location>
</feature>
<gene>
    <name evidence="6" type="ORF">EUBVEN_01699</name>
</gene>
<dbReference type="InterPro" id="IPR001789">
    <property type="entry name" value="Sig_transdc_resp-reg_receiver"/>
</dbReference>
<dbReference type="SMART" id="SM00850">
    <property type="entry name" value="LytTR"/>
    <property type="match status" value="1"/>
</dbReference>
<dbReference type="SUPFAM" id="SSF52172">
    <property type="entry name" value="CheY-like"/>
    <property type="match status" value="1"/>
</dbReference>
<dbReference type="InterPro" id="IPR011006">
    <property type="entry name" value="CheY-like_superfamily"/>
</dbReference>
<dbReference type="GO" id="GO:0003677">
    <property type="term" value="F:DNA binding"/>
    <property type="evidence" value="ECO:0007669"/>
    <property type="project" value="UniProtKB-KW"/>
</dbReference>
<evidence type="ECO:0000313" key="7">
    <source>
        <dbReference type="Proteomes" id="UP000006000"/>
    </source>
</evidence>
<dbReference type="Gene3D" id="2.40.50.1020">
    <property type="entry name" value="LytTr DNA-binding domain"/>
    <property type="match status" value="1"/>
</dbReference>
<dbReference type="eggNOG" id="COG3279">
    <property type="taxonomic scope" value="Bacteria"/>
</dbReference>
<keyword evidence="3" id="KW-0597">Phosphoprotein</keyword>
<name>A5Z7L2_9FIRM</name>